<protein>
    <submittedName>
        <fullName evidence="2">Uncharacterized protein</fullName>
    </submittedName>
</protein>
<dbReference type="EMBL" id="JAWZYT010003066">
    <property type="protein sequence ID" value="KAK4300390.1"/>
    <property type="molecule type" value="Genomic_DNA"/>
</dbReference>
<gene>
    <name evidence="2" type="ORF">Pmani_027405</name>
</gene>
<accession>A0AAE1P1G9</accession>
<feature type="compositionally biased region" description="Basic and acidic residues" evidence="1">
    <location>
        <begin position="50"/>
        <end position="70"/>
    </location>
</feature>
<organism evidence="2 3">
    <name type="scientific">Petrolisthes manimaculis</name>
    <dbReference type="NCBI Taxonomy" id="1843537"/>
    <lineage>
        <taxon>Eukaryota</taxon>
        <taxon>Metazoa</taxon>
        <taxon>Ecdysozoa</taxon>
        <taxon>Arthropoda</taxon>
        <taxon>Crustacea</taxon>
        <taxon>Multicrustacea</taxon>
        <taxon>Malacostraca</taxon>
        <taxon>Eumalacostraca</taxon>
        <taxon>Eucarida</taxon>
        <taxon>Decapoda</taxon>
        <taxon>Pleocyemata</taxon>
        <taxon>Anomura</taxon>
        <taxon>Galatheoidea</taxon>
        <taxon>Porcellanidae</taxon>
        <taxon>Petrolisthes</taxon>
    </lineage>
</organism>
<name>A0AAE1P1G9_9EUCA</name>
<proteinExistence type="predicted"/>
<keyword evidence="3" id="KW-1185">Reference proteome</keyword>
<evidence type="ECO:0000256" key="1">
    <source>
        <dbReference type="SAM" id="MobiDB-lite"/>
    </source>
</evidence>
<feature type="region of interest" description="Disordered" evidence="1">
    <location>
        <begin position="36"/>
        <end position="78"/>
    </location>
</feature>
<dbReference type="Proteomes" id="UP001292094">
    <property type="component" value="Unassembled WGS sequence"/>
</dbReference>
<evidence type="ECO:0000313" key="3">
    <source>
        <dbReference type="Proteomes" id="UP001292094"/>
    </source>
</evidence>
<reference evidence="2" key="1">
    <citation type="submission" date="2023-11" db="EMBL/GenBank/DDBJ databases">
        <title>Genome assemblies of two species of porcelain crab, Petrolisthes cinctipes and Petrolisthes manimaculis (Anomura: Porcellanidae).</title>
        <authorList>
            <person name="Angst P."/>
        </authorList>
    </citation>
    <scope>NUCLEOTIDE SEQUENCE</scope>
    <source>
        <strain evidence="2">PB745_02</strain>
        <tissue evidence="2">Gill</tissue>
    </source>
</reference>
<dbReference type="AlphaFoldDB" id="A0AAE1P1G9"/>
<sequence>MKEKLKSEDIVKDQTMGEQMWKRYTVEVRSRKRTWLMKNNRGTQTGEEQEQVKGEQVLKRYRTKETREEQEQMGGEQV</sequence>
<evidence type="ECO:0000313" key="2">
    <source>
        <dbReference type="EMBL" id="KAK4300390.1"/>
    </source>
</evidence>
<comment type="caution">
    <text evidence="2">The sequence shown here is derived from an EMBL/GenBank/DDBJ whole genome shotgun (WGS) entry which is preliminary data.</text>
</comment>